<dbReference type="AlphaFoldDB" id="A0A8H3G700"/>
<proteinExistence type="inferred from homology"/>
<evidence type="ECO:0000313" key="4">
    <source>
        <dbReference type="EMBL" id="CAF9937992.1"/>
    </source>
</evidence>
<evidence type="ECO:0000313" key="5">
    <source>
        <dbReference type="Proteomes" id="UP000664203"/>
    </source>
</evidence>
<dbReference type="PANTHER" id="PTHR11360">
    <property type="entry name" value="MONOCARBOXYLATE TRANSPORTER"/>
    <property type="match status" value="1"/>
</dbReference>
<dbReference type="Pfam" id="PF07690">
    <property type="entry name" value="MFS_1"/>
    <property type="match status" value="1"/>
</dbReference>
<dbReference type="PANTHER" id="PTHR11360:SF130">
    <property type="entry name" value="MAJOR FACILITATOR SUPERFAMILY (MFS) PROFILE DOMAIN-CONTAINING PROTEIN-RELATED"/>
    <property type="match status" value="1"/>
</dbReference>
<organism evidence="4 5">
    <name type="scientific">Alectoria fallacina</name>
    <dbReference type="NCBI Taxonomy" id="1903189"/>
    <lineage>
        <taxon>Eukaryota</taxon>
        <taxon>Fungi</taxon>
        <taxon>Dikarya</taxon>
        <taxon>Ascomycota</taxon>
        <taxon>Pezizomycotina</taxon>
        <taxon>Lecanoromycetes</taxon>
        <taxon>OSLEUM clade</taxon>
        <taxon>Lecanoromycetidae</taxon>
        <taxon>Lecanorales</taxon>
        <taxon>Lecanorineae</taxon>
        <taxon>Parmeliaceae</taxon>
        <taxon>Alectoria</taxon>
    </lineage>
</organism>
<evidence type="ECO:0000256" key="1">
    <source>
        <dbReference type="ARBA" id="ARBA00004141"/>
    </source>
</evidence>
<feature type="transmembrane region" description="Helical" evidence="3">
    <location>
        <begin position="265"/>
        <end position="285"/>
    </location>
</feature>
<protein>
    <submittedName>
        <fullName evidence="4">Uncharacterized protein</fullName>
    </submittedName>
</protein>
<feature type="transmembrane region" description="Helical" evidence="3">
    <location>
        <begin position="37"/>
        <end position="55"/>
    </location>
</feature>
<gene>
    <name evidence="4" type="ORF">ALECFALPRED_007472</name>
</gene>
<keyword evidence="3" id="KW-1133">Transmembrane helix</keyword>
<feature type="transmembrane region" description="Helical" evidence="3">
    <location>
        <begin position="133"/>
        <end position="157"/>
    </location>
</feature>
<dbReference type="GO" id="GO:0016020">
    <property type="term" value="C:membrane"/>
    <property type="evidence" value="ECO:0007669"/>
    <property type="project" value="UniProtKB-SubCell"/>
</dbReference>
<dbReference type="Proteomes" id="UP000664203">
    <property type="component" value="Unassembled WGS sequence"/>
</dbReference>
<dbReference type="InterPro" id="IPR036259">
    <property type="entry name" value="MFS_trans_sf"/>
</dbReference>
<sequence length="325" mass="34959">MSTAGHEVPPDGGWMAWLQVIGGFLVIFNAQGLIQAGIGMGMAFGGGILVLQSYFTTHLGTAAGLTSAGGSVGGMVYPAIAEQLVFRIGFPNTLRVFAAVAFFTLLPANFIVRQHSNASGGKPQMDRDMFRDVPFLLMSAAFFLTFWGIYFSFYFIVAYAQSHLHLDNHASVTLLILMNATNLPGRLLPPLLSDRRLGPVNTIIPCIFMTGIFLFVWIGATSHTAITVVACFYGFFSGAVQGLYNPAIWNFPGDNVAKKGVRVAFVFLWISIAALTGTPIGGVIIKREHGGYLGAQLFAAMTVLSGGCLLIAARYAKVGWHFTKM</sequence>
<dbReference type="Gene3D" id="1.20.1250.20">
    <property type="entry name" value="MFS general substrate transporter like domains"/>
    <property type="match status" value="1"/>
</dbReference>
<evidence type="ECO:0000256" key="3">
    <source>
        <dbReference type="SAM" id="Phobius"/>
    </source>
</evidence>
<dbReference type="EMBL" id="CAJPDR010000496">
    <property type="protein sequence ID" value="CAF9937992.1"/>
    <property type="molecule type" value="Genomic_DNA"/>
</dbReference>
<dbReference type="InterPro" id="IPR011701">
    <property type="entry name" value="MFS"/>
</dbReference>
<name>A0A8H3G700_9LECA</name>
<reference evidence="4" key="1">
    <citation type="submission" date="2021-03" db="EMBL/GenBank/DDBJ databases">
        <authorList>
            <person name="Tagirdzhanova G."/>
        </authorList>
    </citation>
    <scope>NUCLEOTIDE SEQUENCE</scope>
</reference>
<dbReference type="GO" id="GO:0022857">
    <property type="term" value="F:transmembrane transporter activity"/>
    <property type="evidence" value="ECO:0007669"/>
    <property type="project" value="InterPro"/>
</dbReference>
<feature type="transmembrane region" description="Helical" evidence="3">
    <location>
        <begin position="94"/>
        <end position="112"/>
    </location>
</feature>
<comment type="caution">
    <text evidence="4">The sequence shown here is derived from an EMBL/GenBank/DDBJ whole genome shotgun (WGS) entry which is preliminary data.</text>
</comment>
<keyword evidence="3" id="KW-0472">Membrane</keyword>
<accession>A0A8H3G700</accession>
<feature type="transmembrane region" description="Helical" evidence="3">
    <location>
        <begin position="297"/>
        <end position="316"/>
    </location>
</feature>
<evidence type="ECO:0000256" key="2">
    <source>
        <dbReference type="ARBA" id="ARBA00006727"/>
    </source>
</evidence>
<keyword evidence="3" id="KW-0812">Transmembrane</keyword>
<dbReference type="SUPFAM" id="SSF103473">
    <property type="entry name" value="MFS general substrate transporter"/>
    <property type="match status" value="1"/>
</dbReference>
<comment type="subcellular location">
    <subcellularLocation>
        <location evidence="1">Membrane</location>
        <topology evidence="1">Multi-pass membrane protein</topology>
    </subcellularLocation>
</comment>
<keyword evidence="5" id="KW-1185">Reference proteome</keyword>
<dbReference type="InterPro" id="IPR050327">
    <property type="entry name" value="Proton-linked_MCT"/>
</dbReference>
<comment type="similarity">
    <text evidence="2">Belongs to the major facilitator superfamily. Monocarboxylate porter (TC 2.A.1.13) family.</text>
</comment>
<dbReference type="OrthoDB" id="6499973at2759"/>
<feature type="transmembrane region" description="Helical" evidence="3">
    <location>
        <begin position="225"/>
        <end position="244"/>
    </location>
</feature>
<feature type="transmembrane region" description="Helical" evidence="3">
    <location>
        <begin position="200"/>
        <end position="219"/>
    </location>
</feature>